<dbReference type="PROSITE" id="PS50109">
    <property type="entry name" value="HIS_KIN"/>
    <property type="match status" value="1"/>
</dbReference>
<dbReference type="SMART" id="SM00388">
    <property type="entry name" value="HisKA"/>
    <property type="match status" value="1"/>
</dbReference>
<dbReference type="Proteomes" id="UP000176389">
    <property type="component" value="Unassembled WGS sequence"/>
</dbReference>
<sequence>MKVPILKSLSENKEFFYAVALILLIPAAILANTYLFIQGLNKTFDTELTNKANLATRVLSSTIKNSVDDTKALKDAVDLVVTNSPEVLGLTILSFEQGIPITLATSEGQEAVSTETVLLTKLAWTTQQPYTTRIETLNDKGQAITLWQVSLPIVEENPISNTKENSVKGESDYTATTAANNIGPTGFVKAETDSKKSTKEADKSKDEAKKQTLAVINLKVSGEKSDVLINQLEKNSIVVALATLAVVVLLLLNHFRFFGYARLFTKLKEVDEMKDNFISLASHELRTPVTALRGFASLAVKHFQTGEQQTAVRDMDMVNKSAEGIEELVNDLLDVSRIEQKRLKLEIKQFDLTTLITEVVQQLQSQATQKGLALTYETQNLRPVIAADPGKVKQVFVNLVGNAIKYTPKGSVVVSHEVEGNTIKILIKDTGVGIPAQELPTLFEKFHRVQNEKTRQIRGTGLGLWITKQLVDMMRGKIFIESIESTGTKVIVVFPLIQQSPGLGNK</sequence>
<evidence type="ECO:0000256" key="4">
    <source>
        <dbReference type="ARBA" id="ARBA00022679"/>
    </source>
</evidence>
<dbReference type="InterPro" id="IPR036097">
    <property type="entry name" value="HisK_dim/P_sf"/>
</dbReference>
<keyword evidence="3" id="KW-0597">Phosphoprotein</keyword>
<dbReference type="GO" id="GO:0005886">
    <property type="term" value="C:plasma membrane"/>
    <property type="evidence" value="ECO:0007669"/>
    <property type="project" value="TreeGrafter"/>
</dbReference>
<evidence type="ECO:0000259" key="8">
    <source>
        <dbReference type="PROSITE" id="PS50109"/>
    </source>
</evidence>
<dbReference type="GO" id="GO:0009927">
    <property type="term" value="F:histidine phosphotransfer kinase activity"/>
    <property type="evidence" value="ECO:0007669"/>
    <property type="project" value="TreeGrafter"/>
</dbReference>
<dbReference type="STRING" id="1802596.A2Z11_00580"/>
<evidence type="ECO:0000256" key="2">
    <source>
        <dbReference type="ARBA" id="ARBA00012438"/>
    </source>
</evidence>
<dbReference type="InterPro" id="IPR004358">
    <property type="entry name" value="Sig_transdc_His_kin-like_C"/>
</dbReference>
<keyword evidence="7" id="KW-1133">Transmembrane helix</keyword>
<keyword evidence="7" id="KW-0472">Membrane</keyword>
<gene>
    <name evidence="9" type="ORF">A2Z11_00580</name>
</gene>
<accession>A0A1G1WDN0</accession>
<feature type="compositionally biased region" description="Basic and acidic residues" evidence="6">
    <location>
        <begin position="190"/>
        <end position="205"/>
    </location>
</feature>
<name>A0A1G1WDN0_9BACT</name>
<dbReference type="CDD" id="cd00082">
    <property type="entry name" value="HisKA"/>
    <property type="match status" value="1"/>
</dbReference>
<dbReference type="Pfam" id="PF02518">
    <property type="entry name" value="HATPase_c"/>
    <property type="match status" value="1"/>
</dbReference>
<dbReference type="InterPro" id="IPR003661">
    <property type="entry name" value="HisK_dim/P_dom"/>
</dbReference>
<dbReference type="FunFam" id="3.30.565.10:FF:000010">
    <property type="entry name" value="Sensor histidine kinase RcsC"/>
    <property type="match status" value="1"/>
</dbReference>
<dbReference type="EC" id="2.7.13.3" evidence="2"/>
<evidence type="ECO:0000256" key="5">
    <source>
        <dbReference type="ARBA" id="ARBA00022777"/>
    </source>
</evidence>
<evidence type="ECO:0000313" key="9">
    <source>
        <dbReference type="EMBL" id="OGY25805.1"/>
    </source>
</evidence>
<dbReference type="SUPFAM" id="SSF55874">
    <property type="entry name" value="ATPase domain of HSP90 chaperone/DNA topoisomerase II/histidine kinase"/>
    <property type="match status" value="1"/>
</dbReference>
<dbReference type="PANTHER" id="PTHR43047:SF72">
    <property type="entry name" value="OSMOSENSING HISTIDINE PROTEIN KINASE SLN1"/>
    <property type="match status" value="1"/>
</dbReference>
<dbReference type="SUPFAM" id="SSF47384">
    <property type="entry name" value="Homodimeric domain of signal transducing histidine kinase"/>
    <property type="match status" value="1"/>
</dbReference>
<dbReference type="InterPro" id="IPR003594">
    <property type="entry name" value="HATPase_dom"/>
</dbReference>
<feature type="transmembrane region" description="Helical" evidence="7">
    <location>
        <begin position="15"/>
        <end position="37"/>
    </location>
</feature>
<feature type="transmembrane region" description="Helical" evidence="7">
    <location>
        <begin position="237"/>
        <end position="258"/>
    </location>
</feature>
<keyword evidence="4" id="KW-0808">Transferase</keyword>
<feature type="domain" description="Histidine kinase" evidence="8">
    <location>
        <begin position="280"/>
        <end position="498"/>
    </location>
</feature>
<dbReference type="Gene3D" id="1.10.287.130">
    <property type="match status" value="1"/>
</dbReference>
<comment type="caution">
    <text evidence="9">The sequence shown here is derived from an EMBL/GenBank/DDBJ whole genome shotgun (WGS) entry which is preliminary data.</text>
</comment>
<evidence type="ECO:0000313" key="10">
    <source>
        <dbReference type="Proteomes" id="UP000176389"/>
    </source>
</evidence>
<evidence type="ECO:0000256" key="7">
    <source>
        <dbReference type="SAM" id="Phobius"/>
    </source>
</evidence>
<evidence type="ECO:0000256" key="6">
    <source>
        <dbReference type="SAM" id="MobiDB-lite"/>
    </source>
</evidence>
<dbReference type="EMBL" id="MHCS01000038">
    <property type="protein sequence ID" value="OGY25805.1"/>
    <property type="molecule type" value="Genomic_DNA"/>
</dbReference>
<dbReference type="SMART" id="SM00387">
    <property type="entry name" value="HATPase_c"/>
    <property type="match status" value="1"/>
</dbReference>
<keyword evidence="7" id="KW-0812">Transmembrane</keyword>
<dbReference type="PANTHER" id="PTHR43047">
    <property type="entry name" value="TWO-COMPONENT HISTIDINE PROTEIN KINASE"/>
    <property type="match status" value="1"/>
</dbReference>
<dbReference type="PRINTS" id="PR00344">
    <property type="entry name" value="BCTRLSENSOR"/>
</dbReference>
<dbReference type="InterPro" id="IPR005467">
    <property type="entry name" value="His_kinase_dom"/>
</dbReference>
<dbReference type="GO" id="GO:0000155">
    <property type="term" value="F:phosphorelay sensor kinase activity"/>
    <property type="evidence" value="ECO:0007669"/>
    <property type="project" value="InterPro"/>
</dbReference>
<dbReference type="Gene3D" id="3.30.565.10">
    <property type="entry name" value="Histidine kinase-like ATPase, C-terminal domain"/>
    <property type="match status" value="1"/>
</dbReference>
<comment type="catalytic activity">
    <reaction evidence="1">
        <text>ATP + protein L-histidine = ADP + protein N-phospho-L-histidine.</text>
        <dbReference type="EC" id="2.7.13.3"/>
    </reaction>
</comment>
<keyword evidence="5" id="KW-0418">Kinase</keyword>
<feature type="region of interest" description="Disordered" evidence="6">
    <location>
        <begin position="186"/>
        <end position="205"/>
    </location>
</feature>
<evidence type="ECO:0000256" key="1">
    <source>
        <dbReference type="ARBA" id="ARBA00000085"/>
    </source>
</evidence>
<dbReference type="Pfam" id="PF00512">
    <property type="entry name" value="HisKA"/>
    <property type="match status" value="1"/>
</dbReference>
<protein>
    <recommendedName>
        <fullName evidence="2">histidine kinase</fullName>
        <ecNumber evidence="2">2.7.13.3</ecNumber>
    </recommendedName>
</protein>
<dbReference type="InterPro" id="IPR036890">
    <property type="entry name" value="HATPase_C_sf"/>
</dbReference>
<organism evidence="9 10">
    <name type="scientific">Candidatus Woykebacteria bacterium RBG_16_43_9</name>
    <dbReference type="NCBI Taxonomy" id="1802596"/>
    <lineage>
        <taxon>Bacteria</taxon>
        <taxon>Candidatus Woykeibacteriota</taxon>
    </lineage>
</organism>
<proteinExistence type="predicted"/>
<evidence type="ECO:0000256" key="3">
    <source>
        <dbReference type="ARBA" id="ARBA00022553"/>
    </source>
</evidence>
<reference evidence="9 10" key="1">
    <citation type="journal article" date="2016" name="Nat. Commun.">
        <title>Thousands of microbial genomes shed light on interconnected biogeochemical processes in an aquifer system.</title>
        <authorList>
            <person name="Anantharaman K."/>
            <person name="Brown C.T."/>
            <person name="Hug L.A."/>
            <person name="Sharon I."/>
            <person name="Castelle C.J."/>
            <person name="Probst A.J."/>
            <person name="Thomas B.C."/>
            <person name="Singh A."/>
            <person name="Wilkins M.J."/>
            <person name="Karaoz U."/>
            <person name="Brodie E.L."/>
            <person name="Williams K.H."/>
            <person name="Hubbard S.S."/>
            <person name="Banfield J.F."/>
        </authorList>
    </citation>
    <scope>NUCLEOTIDE SEQUENCE [LARGE SCALE GENOMIC DNA]</scope>
</reference>
<dbReference type="AlphaFoldDB" id="A0A1G1WDN0"/>